<keyword evidence="1" id="KW-0472">Membrane</keyword>
<dbReference type="InterPro" id="IPR007730">
    <property type="entry name" value="SPOR-like_dom"/>
</dbReference>
<dbReference type="InterPro" id="IPR036680">
    <property type="entry name" value="SPOR-like_sf"/>
</dbReference>
<dbReference type="Pfam" id="PF05036">
    <property type="entry name" value="SPOR"/>
    <property type="match status" value="1"/>
</dbReference>
<organism evidence="3 4">
    <name type="scientific">Clostridium senegalense</name>
    <dbReference type="NCBI Taxonomy" id="1465809"/>
    <lineage>
        <taxon>Bacteria</taxon>
        <taxon>Bacillati</taxon>
        <taxon>Bacillota</taxon>
        <taxon>Clostridia</taxon>
        <taxon>Eubacteriales</taxon>
        <taxon>Clostridiaceae</taxon>
        <taxon>Clostridium</taxon>
    </lineage>
</organism>
<dbReference type="Gene3D" id="3.30.70.1070">
    <property type="entry name" value="Sporulation related repeat"/>
    <property type="match status" value="1"/>
</dbReference>
<keyword evidence="4" id="KW-1185">Reference proteome</keyword>
<name>A0A6M0GY24_9CLOT</name>
<feature type="domain" description="SPOR" evidence="2">
    <location>
        <begin position="70"/>
        <end position="130"/>
    </location>
</feature>
<evidence type="ECO:0000256" key="1">
    <source>
        <dbReference type="SAM" id="Phobius"/>
    </source>
</evidence>
<dbReference type="RefSeq" id="WP_061995010.1">
    <property type="nucleotide sequence ID" value="NZ_JAAGPU010000001.1"/>
</dbReference>
<comment type="caution">
    <text evidence="3">The sequence shown here is derived from an EMBL/GenBank/DDBJ whole genome shotgun (WGS) entry which is preliminary data.</text>
</comment>
<keyword evidence="1" id="KW-0812">Transmembrane</keyword>
<reference evidence="3 4" key="1">
    <citation type="submission" date="2020-02" db="EMBL/GenBank/DDBJ databases">
        <title>Genome assembly of a novel Clostridium senegalense strain.</title>
        <authorList>
            <person name="Gupta T.B."/>
            <person name="Jauregui R."/>
            <person name="Maclean P."/>
            <person name="Nawarathana A."/>
            <person name="Brightwell G."/>
        </authorList>
    </citation>
    <scope>NUCLEOTIDE SEQUENCE [LARGE SCALE GENOMIC DNA]</scope>
    <source>
        <strain evidence="3 4">AGRFS4</strain>
    </source>
</reference>
<sequence length="235" mass="27416">MKYTRYDVRPKRKRTKLFPLIVIIFFCVLFSYLILDGVKGINIRNNKSNIESKEKNNVRESEIEKSEIVLLQCGVFKVKDNADKILKELSATGSPFVIEDNDLYKIYYGMYKNINESEKVINTLEKSGINTSKNIIKIYYKDLSMIELAKIIEAELDIINNAMDPKIKSVKTTELKKWVSELDPINENHDAYKEVNELKEHINKLPEEVDKSKASEMNSFIYNQISKFKEKQQSK</sequence>
<dbReference type="AlphaFoldDB" id="A0A6M0GY24"/>
<proteinExistence type="predicted"/>
<accession>A0A6M0GY24</accession>
<protein>
    <submittedName>
        <fullName evidence="3">SPOR domain-containing protein</fullName>
    </submittedName>
</protein>
<evidence type="ECO:0000313" key="3">
    <source>
        <dbReference type="EMBL" id="NEU03365.1"/>
    </source>
</evidence>
<dbReference type="EMBL" id="JAAGPU010000001">
    <property type="protein sequence ID" value="NEU03365.1"/>
    <property type="molecule type" value="Genomic_DNA"/>
</dbReference>
<dbReference type="GO" id="GO:0042834">
    <property type="term" value="F:peptidoglycan binding"/>
    <property type="evidence" value="ECO:0007669"/>
    <property type="project" value="InterPro"/>
</dbReference>
<keyword evidence="1" id="KW-1133">Transmembrane helix</keyword>
<feature type="transmembrane region" description="Helical" evidence="1">
    <location>
        <begin position="17"/>
        <end position="35"/>
    </location>
</feature>
<dbReference type="Proteomes" id="UP000481872">
    <property type="component" value="Unassembled WGS sequence"/>
</dbReference>
<evidence type="ECO:0000313" key="4">
    <source>
        <dbReference type="Proteomes" id="UP000481872"/>
    </source>
</evidence>
<evidence type="ECO:0000259" key="2">
    <source>
        <dbReference type="Pfam" id="PF05036"/>
    </source>
</evidence>
<gene>
    <name evidence="3" type="ORF">G3M99_00565</name>
</gene>
<dbReference type="SUPFAM" id="SSF110997">
    <property type="entry name" value="Sporulation related repeat"/>
    <property type="match status" value="1"/>
</dbReference>